<feature type="domain" description="EamA" evidence="2">
    <location>
        <begin position="150"/>
        <end position="279"/>
    </location>
</feature>
<reference evidence="3 4" key="1">
    <citation type="submission" date="2019-06" db="EMBL/GenBank/DDBJ databases">
        <title>The draft genome of Rhizobium smilacinae PTYR-5.</title>
        <authorList>
            <person name="Liu L."/>
            <person name="Li L."/>
            <person name="Zhang X."/>
        </authorList>
    </citation>
    <scope>NUCLEOTIDE SEQUENCE [LARGE SCALE GENOMIC DNA]</scope>
    <source>
        <strain evidence="3 4">PTYR-5</strain>
    </source>
</reference>
<feature type="transmembrane region" description="Helical" evidence="1">
    <location>
        <begin position="74"/>
        <end position="93"/>
    </location>
</feature>
<gene>
    <name evidence="3" type="ORF">FHP24_18255</name>
</gene>
<dbReference type="PANTHER" id="PTHR22911">
    <property type="entry name" value="ACYL-MALONYL CONDENSING ENZYME-RELATED"/>
    <property type="match status" value="1"/>
</dbReference>
<comment type="caution">
    <text evidence="3">The sequence shown here is derived from an EMBL/GenBank/DDBJ whole genome shotgun (WGS) entry which is preliminary data.</text>
</comment>
<feature type="domain" description="EamA" evidence="2">
    <location>
        <begin position="8"/>
        <end position="141"/>
    </location>
</feature>
<evidence type="ECO:0000313" key="4">
    <source>
        <dbReference type="Proteomes" id="UP000311605"/>
    </source>
</evidence>
<evidence type="ECO:0000259" key="2">
    <source>
        <dbReference type="Pfam" id="PF00892"/>
    </source>
</evidence>
<keyword evidence="1" id="KW-0812">Transmembrane</keyword>
<proteinExistence type="predicted"/>
<keyword evidence="1" id="KW-1133">Transmembrane helix</keyword>
<organism evidence="3 4">
    <name type="scientific">Aliirhizobium smilacinae</name>
    <dbReference type="NCBI Taxonomy" id="1395944"/>
    <lineage>
        <taxon>Bacteria</taxon>
        <taxon>Pseudomonadati</taxon>
        <taxon>Pseudomonadota</taxon>
        <taxon>Alphaproteobacteria</taxon>
        <taxon>Hyphomicrobiales</taxon>
        <taxon>Rhizobiaceae</taxon>
        <taxon>Aliirhizobium</taxon>
    </lineage>
</organism>
<dbReference type="Proteomes" id="UP000311605">
    <property type="component" value="Unassembled WGS sequence"/>
</dbReference>
<dbReference type="InterPro" id="IPR000620">
    <property type="entry name" value="EamA_dom"/>
</dbReference>
<dbReference type="Gene3D" id="1.10.3730.20">
    <property type="match status" value="2"/>
</dbReference>
<dbReference type="InterPro" id="IPR037185">
    <property type="entry name" value="EmrE-like"/>
</dbReference>
<feature type="transmembrane region" description="Helical" evidence="1">
    <location>
        <begin position="127"/>
        <end position="145"/>
    </location>
</feature>
<evidence type="ECO:0000256" key="1">
    <source>
        <dbReference type="SAM" id="Phobius"/>
    </source>
</evidence>
<feature type="transmembrane region" description="Helical" evidence="1">
    <location>
        <begin position="37"/>
        <end position="54"/>
    </location>
</feature>
<feature type="transmembrane region" description="Helical" evidence="1">
    <location>
        <begin position="209"/>
        <end position="230"/>
    </location>
</feature>
<dbReference type="Pfam" id="PF00892">
    <property type="entry name" value="EamA"/>
    <property type="match status" value="2"/>
</dbReference>
<dbReference type="SUPFAM" id="SSF103481">
    <property type="entry name" value="Multidrug resistance efflux transporter EmrE"/>
    <property type="match status" value="2"/>
</dbReference>
<feature type="transmembrane region" description="Helical" evidence="1">
    <location>
        <begin position="151"/>
        <end position="169"/>
    </location>
</feature>
<dbReference type="RefSeq" id="WP_139677675.1">
    <property type="nucleotide sequence ID" value="NZ_VDMN01000004.1"/>
</dbReference>
<dbReference type="GO" id="GO:0016020">
    <property type="term" value="C:membrane"/>
    <property type="evidence" value="ECO:0007669"/>
    <property type="project" value="InterPro"/>
</dbReference>
<name>A0A5C4XF01_9HYPH</name>
<dbReference type="AlphaFoldDB" id="A0A5C4XF01"/>
<keyword evidence="1" id="KW-0472">Membrane</keyword>
<sequence length="312" mass="33047">MQKDQSLKGVLLAFAAFAAYAWSDASVKLIEGQLSPYQSSFLGAVFCLVGLPFIMKSGDRWSDIVRTTNRPLWLLRFVAQAGGTIGSVTAFTHLSMAEAFALIFLLPSFVTIMSVIFLKEQVGYRRWAAVVIGFIGVMVVLRPGFRELSIGHLGAVFGGLSGAISIVVFRAMGPSEKNISLYGAGVLGTLIVCGALAIPGFQAPTAMQWVWLAGYGLLAALAAILVMYAATHVPASMIGPIQYSQMLWAVAFGYLVFGDGIDLPMLLGIVLIIGSGMLTLIRERVRGTPLPPALGTDAQAAAVMAPEDGNGK</sequence>
<dbReference type="PANTHER" id="PTHR22911:SF135">
    <property type="entry name" value="BLR4310 PROTEIN"/>
    <property type="match status" value="1"/>
</dbReference>
<feature type="transmembrane region" description="Helical" evidence="1">
    <location>
        <begin position="181"/>
        <end position="203"/>
    </location>
</feature>
<accession>A0A5C4XF01</accession>
<dbReference type="OrthoDB" id="7818056at2"/>
<protein>
    <submittedName>
        <fullName evidence="3">DMT family transporter</fullName>
    </submittedName>
</protein>
<dbReference type="EMBL" id="VDMN01000004">
    <property type="protein sequence ID" value="TNM62046.1"/>
    <property type="molecule type" value="Genomic_DNA"/>
</dbReference>
<feature type="transmembrane region" description="Helical" evidence="1">
    <location>
        <begin position="99"/>
        <end position="118"/>
    </location>
</feature>
<evidence type="ECO:0000313" key="3">
    <source>
        <dbReference type="EMBL" id="TNM62046.1"/>
    </source>
</evidence>
<keyword evidence="4" id="KW-1185">Reference proteome</keyword>